<accession>E0W4S8</accession>
<dbReference type="VEuPathDB" id="FungiDB:PHYSODRAFT_288665"/>
<name>E0W4S8_PHYSO</name>
<dbReference type="EMBL" id="JN254301">
    <property type="protein sequence ID" value="AEK81114.1"/>
    <property type="molecule type" value="Genomic_DNA"/>
</dbReference>
<dbReference type="RefSeq" id="XP_009535641.1">
    <property type="nucleotide sequence ID" value="XM_009537346.1"/>
</dbReference>
<dbReference type="AlphaFoldDB" id="E0W4S8"/>
<evidence type="ECO:0000313" key="2">
    <source>
        <dbReference type="EMBL" id="AEK81114.1"/>
    </source>
</evidence>
<dbReference type="VEuPathDB" id="FungiDB:PHYSODRAFT_288662"/>
<evidence type="ECO:0000313" key="3">
    <source>
        <dbReference type="EMBL" id="AEK81115.1"/>
    </source>
</evidence>
<gene>
    <name evidence="2" type="primary">Avh</name>
</gene>
<evidence type="ECO:0000313" key="4">
    <source>
        <dbReference type="EMBL" id="AEK81116.1"/>
    </source>
</evidence>
<sequence>MRLGRALFAVVVSFFVSTASLSVARELAHSKDSTLLSSHPIIGHGGAEGRSLRAVGTENDSSELRGFWGYAKALWWADWGVSEDYVMKALKLKG</sequence>
<feature type="signal peptide" evidence="1">
    <location>
        <begin position="1"/>
        <end position="24"/>
    </location>
</feature>
<feature type="chain" id="PRO_5007652986" evidence="1">
    <location>
        <begin position="25"/>
        <end position="94"/>
    </location>
</feature>
<organism evidence="2">
    <name type="scientific">Phytophthora sojae</name>
    <name type="common">Soybean stem and root rot agent</name>
    <name type="synonym">Phytophthora megasperma f. sp. glycines</name>
    <dbReference type="NCBI Taxonomy" id="67593"/>
    <lineage>
        <taxon>Eukaryota</taxon>
        <taxon>Sar</taxon>
        <taxon>Stramenopiles</taxon>
        <taxon>Oomycota</taxon>
        <taxon>Peronosporomycetes</taxon>
        <taxon>Peronosporales</taxon>
        <taxon>Peronosporaceae</taxon>
        <taxon>Phytophthora</taxon>
    </lineage>
</organism>
<reference evidence="2" key="1">
    <citation type="journal article" date="2011" name="Plant Cell">
        <title>Transcriptional programming and functional interactions within the Phytophthora sojae RXLR effector repertoire.</title>
        <authorList>
            <person name="Wang Q."/>
            <person name="Han C."/>
            <person name="Ferreira A.O."/>
            <person name="Yu X."/>
            <person name="Ye W."/>
            <person name="Tripathy S."/>
            <person name="Kale S.D."/>
            <person name="Gu B."/>
            <person name="Sheng Y."/>
            <person name="Sui Y."/>
            <person name="Wang X."/>
            <person name="Zhang Z."/>
            <person name="Cheng B."/>
            <person name="Dong S."/>
            <person name="Shan W."/>
            <person name="Zheng X."/>
            <person name="Dou D."/>
            <person name="Tyler B.M."/>
            <person name="Wang Y."/>
        </authorList>
    </citation>
    <scope>NUCLEOTIDE SEQUENCE</scope>
    <source>
        <strain evidence="2">P7064</strain>
        <strain evidence="3">P7074</strain>
        <strain evidence="4">P7076</strain>
    </source>
</reference>
<proteinExistence type="predicted"/>
<dbReference type="RefSeq" id="XP_009535636.1">
    <property type="nucleotide sequence ID" value="XM_009537341.1"/>
</dbReference>
<evidence type="ECO:0000256" key="1">
    <source>
        <dbReference type="SAM" id="SignalP"/>
    </source>
</evidence>
<dbReference type="KEGG" id="psoj:PHYSODRAFT_288665"/>
<dbReference type="KEGG" id="psoj:PHYSODRAFT_288662"/>
<keyword evidence="1" id="KW-0732">Signal</keyword>
<dbReference type="EMBL" id="JN254302">
    <property type="protein sequence ID" value="AEK81115.1"/>
    <property type="molecule type" value="Genomic_DNA"/>
</dbReference>
<dbReference type="EMBL" id="JN254303">
    <property type="protein sequence ID" value="AEK81116.1"/>
    <property type="molecule type" value="Genomic_DNA"/>
</dbReference>
<protein>
    <submittedName>
        <fullName evidence="2">Avh290a1</fullName>
    </submittedName>
</protein>